<reference evidence="6" key="1">
    <citation type="submission" date="2022-11" db="UniProtKB">
        <authorList>
            <consortium name="WormBaseParasite"/>
        </authorList>
    </citation>
    <scope>IDENTIFICATION</scope>
</reference>
<evidence type="ECO:0000256" key="2">
    <source>
        <dbReference type="ARBA" id="ARBA00014871"/>
    </source>
</evidence>
<dbReference type="GO" id="GO:0008180">
    <property type="term" value="C:COP9 signalosome"/>
    <property type="evidence" value="ECO:0007669"/>
    <property type="project" value="UniProtKB-UniRule"/>
</dbReference>
<keyword evidence="3" id="KW-0736">Signalosome</keyword>
<accession>A0A914WHQ3</accession>
<dbReference type="InterPro" id="IPR000555">
    <property type="entry name" value="JAMM/MPN+_dom"/>
</dbReference>
<keyword evidence="3" id="KW-0963">Cytoplasm</keyword>
<dbReference type="WBParaSite" id="PSAMB.scaffold41size102001.g1056.t1">
    <property type="protein sequence ID" value="PSAMB.scaffold41size102001.g1056.t1"/>
    <property type="gene ID" value="PSAMB.scaffold41size102001.g1056"/>
</dbReference>
<proteinExistence type="inferred from homology"/>
<dbReference type="Pfam" id="PF13012">
    <property type="entry name" value="MitMem_reg"/>
    <property type="match status" value="1"/>
</dbReference>
<keyword evidence="5" id="KW-1185">Reference proteome</keyword>
<evidence type="ECO:0000313" key="5">
    <source>
        <dbReference type="Proteomes" id="UP000887566"/>
    </source>
</evidence>
<dbReference type="SMART" id="SM00232">
    <property type="entry name" value="JAB_MPN"/>
    <property type="match status" value="1"/>
</dbReference>
<sequence>MASSSAATESGKMDVEESNKVVAASGTQTSVAVSVHPLVIMNVSEHWTRMRAQNNNTAMQVFGALLGKQHGRNLELMNSFEVRWDIVAGHAVLDLEFFHTREAQYKEVFTELDFLGWYTTGDEGPTSADVAMHRQICELNESPVLLKLNPAVRTSEKLPLEVYESVIDMVRGEAFLQFVALPWTLATEEAERIGVDHVARISAANTGTESAATKQLLAQHGAVKMLHGRLQLLVEYLKAVEAGTLPRNEEVFRDVATLCHRLPVMDGDRFKDEFQNQCSDIKLTAYLGSLTKICGSVNQLVGKLNVLADRQGTGGVRRGRGLLL</sequence>
<dbReference type="AlphaFoldDB" id="A0A914WHQ3"/>
<evidence type="ECO:0000256" key="1">
    <source>
        <dbReference type="ARBA" id="ARBA00010893"/>
    </source>
</evidence>
<dbReference type="InterPro" id="IPR037518">
    <property type="entry name" value="MPN"/>
</dbReference>
<evidence type="ECO:0000256" key="3">
    <source>
        <dbReference type="RuleBase" id="RU367006"/>
    </source>
</evidence>
<evidence type="ECO:0000259" key="4">
    <source>
        <dbReference type="PROSITE" id="PS50249"/>
    </source>
</evidence>
<comment type="similarity">
    <text evidence="1 3">Belongs to the peptidase M67A family. CSN6 subfamily.</text>
</comment>
<dbReference type="PANTHER" id="PTHR10540:SF8">
    <property type="entry name" value="COP9 SIGNALOSOME COMPLEX SUBUNIT 6"/>
    <property type="match status" value="1"/>
</dbReference>
<dbReference type="GO" id="GO:0008237">
    <property type="term" value="F:metallopeptidase activity"/>
    <property type="evidence" value="ECO:0007669"/>
    <property type="project" value="InterPro"/>
</dbReference>
<evidence type="ECO:0000313" key="6">
    <source>
        <dbReference type="WBParaSite" id="PSAMB.scaffold41size102001.g1056.t1"/>
    </source>
</evidence>
<dbReference type="GO" id="GO:0000338">
    <property type="term" value="P:protein deneddylation"/>
    <property type="evidence" value="ECO:0007669"/>
    <property type="project" value="InterPro"/>
</dbReference>
<dbReference type="Pfam" id="PF01398">
    <property type="entry name" value="JAB"/>
    <property type="match status" value="1"/>
</dbReference>
<comment type="subcellular location">
    <subcellularLocation>
        <location evidence="3">Cytoplasm</location>
    </subcellularLocation>
    <subcellularLocation>
        <location evidence="3">Nucleus</location>
    </subcellularLocation>
</comment>
<dbReference type="PROSITE" id="PS50249">
    <property type="entry name" value="MPN"/>
    <property type="match status" value="1"/>
</dbReference>
<organism evidence="5 6">
    <name type="scientific">Plectus sambesii</name>
    <dbReference type="NCBI Taxonomy" id="2011161"/>
    <lineage>
        <taxon>Eukaryota</taxon>
        <taxon>Metazoa</taxon>
        <taxon>Ecdysozoa</taxon>
        <taxon>Nematoda</taxon>
        <taxon>Chromadorea</taxon>
        <taxon>Plectida</taxon>
        <taxon>Plectina</taxon>
        <taxon>Plectoidea</taxon>
        <taxon>Plectidae</taxon>
        <taxon>Plectus</taxon>
    </lineage>
</organism>
<comment type="function">
    <text evidence="3">Component of the COP9 signalosome complex (CSN), a complex involved in various cellular and developmental processes.</text>
</comment>
<dbReference type="InterPro" id="IPR033859">
    <property type="entry name" value="MPN_CSN6"/>
</dbReference>
<dbReference type="GO" id="GO:0005737">
    <property type="term" value="C:cytoplasm"/>
    <property type="evidence" value="ECO:0007669"/>
    <property type="project" value="UniProtKB-SubCell"/>
</dbReference>
<feature type="domain" description="MPN" evidence="4">
    <location>
        <begin position="33"/>
        <end position="169"/>
    </location>
</feature>
<dbReference type="Proteomes" id="UP000887566">
    <property type="component" value="Unplaced"/>
</dbReference>
<name>A0A914WHQ3_9BILA</name>
<dbReference type="FunFam" id="3.40.140.10:FF:000075">
    <property type="entry name" value="COP9 signalosome complex subunit 6"/>
    <property type="match status" value="1"/>
</dbReference>
<dbReference type="CDD" id="cd08063">
    <property type="entry name" value="MPN_CSN6"/>
    <property type="match status" value="1"/>
</dbReference>
<protein>
    <recommendedName>
        <fullName evidence="2 3">COP9 signalosome complex subunit 6</fullName>
    </recommendedName>
</protein>
<dbReference type="InterPro" id="IPR024969">
    <property type="entry name" value="EIF3F/CSN6-like_C"/>
</dbReference>
<dbReference type="Gene3D" id="3.40.140.10">
    <property type="entry name" value="Cytidine Deaminase, domain 2"/>
    <property type="match status" value="1"/>
</dbReference>
<keyword evidence="3" id="KW-0539">Nucleus</keyword>
<dbReference type="PANTHER" id="PTHR10540">
    <property type="entry name" value="EUKARYOTIC TRANSLATION INITIATION FACTOR 3 SUBUNIT F-RELATED"/>
    <property type="match status" value="1"/>
</dbReference>